<dbReference type="CDD" id="cd16320">
    <property type="entry name" value="MraZ_N"/>
    <property type="match status" value="1"/>
</dbReference>
<evidence type="ECO:0000256" key="5">
    <source>
        <dbReference type="ARBA" id="ARBA00023125"/>
    </source>
</evidence>
<dbReference type="CDD" id="cd16321">
    <property type="entry name" value="MraZ_C"/>
    <property type="match status" value="1"/>
</dbReference>
<keyword evidence="6 7" id="KW-0804">Transcription</keyword>
<name>A0ABV3SYD9_9ACTN</name>
<evidence type="ECO:0000256" key="3">
    <source>
        <dbReference type="ARBA" id="ARBA00022737"/>
    </source>
</evidence>
<evidence type="ECO:0000259" key="8">
    <source>
        <dbReference type="PROSITE" id="PS51740"/>
    </source>
</evidence>
<keyword evidence="4 7" id="KW-0805">Transcription regulation</keyword>
<dbReference type="InterPro" id="IPR003444">
    <property type="entry name" value="MraZ"/>
</dbReference>
<dbReference type="InterPro" id="IPR038619">
    <property type="entry name" value="MraZ_sf"/>
</dbReference>
<sequence length="143" mass="16037">MFFMGTYTPKLDEKGRLFLPAKFRDRLAEGVVVTQGQENCLVVWPEDVFMQEAARAQQTPLTSRGARDYARVLFAGAEQSSPDKQGRIGIPPLLRAYAGITKDVVVIGVMDRIEIWEPTRWTEYSAAAQAKFAELDEDPGQQN</sequence>
<evidence type="ECO:0000313" key="10">
    <source>
        <dbReference type="Proteomes" id="UP001556631"/>
    </source>
</evidence>
<feature type="domain" description="SpoVT-AbrB" evidence="8">
    <location>
        <begin position="6"/>
        <end position="48"/>
    </location>
</feature>
<dbReference type="InterPro" id="IPR037914">
    <property type="entry name" value="SpoVT-AbrB_sf"/>
</dbReference>
<organism evidence="9 10">
    <name type="scientific">Nocardioides eburneus</name>
    <dbReference type="NCBI Taxonomy" id="3231482"/>
    <lineage>
        <taxon>Bacteria</taxon>
        <taxon>Bacillati</taxon>
        <taxon>Actinomycetota</taxon>
        <taxon>Actinomycetes</taxon>
        <taxon>Propionibacteriales</taxon>
        <taxon>Nocardioidaceae</taxon>
        <taxon>Nocardioides</taxon>
    </lineage>
</organism>
<keyword evidence="2 7" id="KW-0963">Cytoplasm</keyword>
<protein>
    <recommendedName>
        <fullName evidence="1 7">Transcriptional regulator MraZ</fullName>
    </recommendedName>
</protein>
<evidence type="ECO:0000256" key="4">
    <source>
        <dbReference type="ARBA" id="ARBA00023015"/>
    </source>
</evidence>
<dbReference type="Proteomes" id="UP001556631">
    <property type="component" value="Unassembled WGS sequence"/>
</dbReference>
<evidence type="ECO:0000313" key="9">
    <source>
        <dbReference type="EMBL" id="MEX0427474.1"/>
    </source>
</evidence>
<dbReference type="Gene3D" id="3.40.1550.20">
    <property type="entry name" value="Transcriptional regulator MraZ domain"/>
    <property type="match status" value="1"/>
</dbReference>
<dbReference type="EMBL" id="JBFPJR010000010">
    <property type="protein sequence ID" value="MEX0427474.1"/>
    <property type="molecule type" value="Genomic_DNA"/>
</dbReference>
<dbReference type="PANTHER" id="PTHR34701:SF1">
    <property type="entry name" value="TRANSCRIPTIONAL REGULATOR MRAZ"/>
    <property type="match status" value="1"/>
</dbReference>
<evidence type="ECO:0000256" key="1">
    <source>
        <dbReference type="ARBA" id="ARBA00013860"/>
    </source>
</evidence>
<dbReference type="InterPro" id="IPR020603">
    <property type="entry name" value="MraZ_dom"/>
</dbReference>
<evidence type="ECO:0000256" key="6">
    <source>
        <dbReference type="ARBA" id="ARBA00023163"/>
    </source>
</evidence>
<dbReference type="InterPro" id="IPR035644">
    <property type="entry name" value="MraZ_C"/>
</dbReference>
<reference evidence="9 10" key="1">
    <citation type="submission" date="2024-07" db="EMBL/GenBank/DDBJ databases">
        <authorList>
            <person name="Lee S."/>
            <person name="Kang M."/>
        </authorList>
    </citation>
    <scope>NUCLEOTIDE SEQUENCE [LARGE SCALE GENOMIC DNA]</scope>
    <source>
        <strain evidence="9 10">DS6</strain>
    </source>
</reference>
<evidence type="ECO:0000256" key="7">
    <source>
        <dbReference type="HAMAP-Rule" id="MF_01008"/>
    </source>
</evidence>
<comment type="similarity">
    <text evidence="7">Belongs to the MraZ family.</text>
</comment>
<dbReference type="SUPFAM" id="SSF89447">
    <property type="entry name" value="AbrB/MazE/MraZ-like"/>
    <property type="match status" value="1"/>
</dbReference>
<keyword evidence="3" id="KW-0677">Repeat</keyword>
<keyword evidence="10" id="KW-1185">Reference proteome</keyword>
<dbReference type="PANTHER" id="PTHR34701">
    <property type="entry name" value="TRANSCRIPTIONAL REGULATOR MRAZ"/>
    <property type="match status" value="1"/>
</dbReference>
<gene>
    <name evidence="7 9" type="primary">mraZ</name>
    <name evidence="9" type="ORF">AB3X52_07585</name>
</gene>
<dbReference type="InterPro" id="IPR035642">
    <property type="entry name" value="MraZ_N"/>
</dbReference>
<dbReference type="NCBIfam" id="TIGR00242">
    <property type="entry name" value="division/cell wall cluster transcriptional repressor MraZ"/>
    <property type="match status" value="1"/>
</dbReference>
<accession>A0ABV3SYD9</accession>
<dbReference type="InterPro" id="IPR007159">
    <property type="entry name" value="SpoVT-AbrB_dom"/>
</dbReference>
<evidence type="ECO:0000256" key="2">
    <source>
        <dbReference type="ARBA" id="ARBA00022490"/>
    </source>
</evidence>
<keyword evidence="5 7" id="KW-0238">DNA-binding</keyword>
<feature type="domain" description="SpoVT-AbrB" evidence="8">
    <location>
        <begin position="77"/>
        <end position="120"/>
    </location>
</feature>
<dbReference type="Pfam" id="PF02381">
    <property type="entry name" value="MraZ"/>
    <property type="match status" value="2"/>
</dbReference>
<proteinExistence type="inferred from homology"/>
<comment type="caution">
    <text evidence="9">The sequence shown here is derived from an EMBL/GenBank/DDBJ whole genome shotgun (WGS) entry which is preliminary data.</text>
</comment>
<dbReference type="RefSeq" id="WP_367992890.1">
    <property type="nucleotide sequence ID" value="NZ_JBFPJR010000010.1"/>
</dbReference>
<comment type="subcellular location">
    <subcellularLocation>
        <location evidence="7">Cytoplasm</location>
        <location evidence="7">Nucleoid</location>
    </subcellularLocation>
</comment>
<comment type="subunit">
    <text evidence="7">Forms oligomers.</text>
</comment>
<dbReference type="HAMAP" id="MF_01008">
    <property type="entry name" value="MraZ"/>
    <property type="match status" value="1"/>
</dbReference>
<dbReference type="PROSITE" id="PS51740">
    <property type="entry name" value="SPOVT_ABRB"/>
    <property type="match status" value="2"/>
</dbReference>